<reference evidence="2 3" key="1">
    <citation type="submission" date="2017-11" db="EMBL/GenBank/DDBJ databases">
        <title>Genome sequence of Pantoea cypripedii NE1.</title>
        <authorList>
            <person name="Nascimento F.X."/>
        </authorList>
    </citation>
    <scope>NUCLEOTIDE SEQUENCE [LARGE SCALE GENOMIC DNA]</scope>
    <source>
        <strain evidence="2 3">NE1</strain>
        <plasmid evidence="3">pne1a</plasmid>
    </source>
</reference>
<organism evidence="2 3">
    <name type="scientific">Pantoea cypripedii</name>
    <name type="common">Pectobacterium cypripedii</name>
    <name type="synonym">Erwinia cypripedii</name>
    <dbReference type="NCBI Taxonomy" id="55209"/>
    <lineage>
        <taxon>Bacteria</taxon>
        <taxon>Pseudomonadati</taxon>
        <taxon>Pseudomonadota</taxon>
        <taxon>Gammaproteobacteria</taxon>
        <taxon>Enterobacterales</taxon>
        <taxon>Erwiniaceae</taxon>
        <taxon>Pantoea</taxon>
    </lineage>
</organism>
<name>A0A6B9G7R8_PANCY</name>
<proteinExistence type="predicted"/>
<gene>
    <name evidence="2" type="ORF">CUN67_22845</name>
</gene>
<dbReference type="InterPro" id="IPR009813">
    <property type="entry name" value="Uncharacterised_YebG"/>
</dbReference>
<evidence type="ECO:0000313" key="2">
    <source>
        <dbReference type="EMBL" id="QGY31823.1"/>
    </source>
</evidence>
<dbReference type="Gene3D" id="1.10.10.710">
    <property type="entry name" value="PSPTO_1197 like"/>
    <property type="match status" value="1"/>
</dbReference>
<evidence type="ECO:0000313" key="3">
    <source>
        <dbReference type="Proteomes" id="UP000502005"/>
    </source>
</evidence>
<feature type="region of interest" description="Disordered" evidence="1">
    <location>
        <begin position="74"/>
        <end position="110"/>
    </location>
</feature>
<dbReference type="AlphaFoldDB" id="A0A6B9G7R8"/>
<dbReference type="InterPro" id="IPR038627">
    <property type="entry name" value="YebG-like_sf"/>
</dbReference>
<evidence type="ECO:0000256" key="1">
    <source>
        <dbReference type="SAM" id="MobiDB-lite"/>
    </source>
</evidence>
<accession>A0A6B9G7R8</accession>
<keyword evidence="2" id="KW-0614">Plasmid</keyword>
<dbReference type="Proteomes" id="UP000502005">
    <property type="component" value="Plasmid pNE1A"/>
</dbReference>
<geneLocation type="plasmid" evidence="3">
    <name>pne1a</name>
</geneLocation>
<feature type="compositionally biased region" description="Low complexity" evidence="1">
    <location>
        <begin position="78"/>
        <end position="94"/>
    </location>
</feature>
<dbReference type="Pfam" id="PF07130">
    <property type="entry name" value="YebG"/>
    <property type="match status" value="1"/>
</dbReference>
<protein>
    <submittedName>
        <fullName evidence="2">DNA damage-inducible SOS regulon protein</fullName>
    </submittedName>
</protein>
<dbReference type="RefSeq" id="WP_208717718.1">
    <property type="nucleotide sequence ID" value="NZ_CP024769.1"/>
</dbReference>
<sequence>MAVETKYVVVRKGEEKMTFANKKDADAWDKMLDMADAFTDWLLQNNPEMDESQAEAVGLQLAEQKDAVQHILRTSKLPEPASTEESTPAETAAADNGDAPEKKVRAVKVA</sequence>
<dbReference type="EMBL" id="CP024769">
    <property type="protein sequence ID" value="QGY31823.1"/>
    <property type="molecule type" value="Genomic_DNA"/>
</dbReference>